<dbReference type="EC" id="4.2.2.29" evidence="7"/>
<proteinExistence type="inferred from homology"/>
<evidence type="ECO:0000313" key="9">
    <source>
        <dbReference type="Proteomes" id="UP001604282"/>
    </source>
</evidence>
<comment type="similarity">
    <text evidence="7">Belongs to the transglycosylase MltG family.</text>
</comment>
<keyword evidence="4 7" id="KW-0472">Membrane</keyword>
<gene>
    <name evidence="7 8" type="primary">mltG</name>
    <name evidence="8" type="ORF">ACGFYS_03165</name>
</gene>
<evidence type="ECO:0000256" key="6">
    <source>
        <dbReference type="ARBA" id="ARBA00023316"/>
    </source>
</evidence>
<comment type="caution">
    <text evidence="8">The sequence shown here is derived from an EMBL/GenBank/DDBJ whole genome shotgun (WGS) entry which is preliminary data.</text>
</comment>
<evidence type="ECO:0000256" key="3">
    <source>
        <dbReference type="ARBA" id="ARBA00022989"/>
    </source>
</evidence>
<name>A0ABW7BK84_9ACTN</name>
<keyword evidence="5 7" id="KW-0456">Lyase</keyword>
<evidence type="ECO:0000256" key="5">
    <source>
        <dbReference type="ARBA" id="ARBA00023239"/>
    </source>
</evidence>
<sequence length="298" mass="31255">MPYRPPSPYAPRRRPRLTRRGRAAVLAGALLALAVVTAVPLLLLLPRDRGPVTPPAPPTLLVPEGWRSTQVYEAVDRALALPDGTARAAATAPAAALGLPAAAGGNPEGYLFPATYPLPDGTTAEGLLRSMVDTAGRRFGTPATAGAARAQGLTVHQALIVASIAQAEADTADDMGKVARVVHNRLARDMPLQMDSTLNYALGRSTVDTTADDTRIGSPYNTYARKGLPPAPIGNPGEQAMAAALRPPAGDWLYFVTVAPGDTRFTADYAAHRANVAEFNERRRRAREGAEEGVEGGG</sequence>
<keyword evidence="2 7" id="KW-0812">Transmembrane</keyword>
<evidence type="ECO:0000256" key="4">
    <source>
        <dbReference type="ARBA" id="ARBA00023136"/>
    </source>
</evidence>
<dbReference type="HAMAP" id="MF_02065">
    <property type="entry name" value="MltG"/>
    <property type="match status" value="1"/>
</dbReference>
<dbReference type="PANTHER" id="PTHR30518:SF2">
    <property type="entry name" value="ENDOLYTIC MUREIN TRANSGLYCOSYLASE"/>
    <property type="match status" value="1"/>
</dbReference>
<accession>A0ABW7BK84</accession>
<dbReference type="EMBL" id="JBICZW010000002">
    <property type="protein sequence ID" value="MFG3187918.1"/>
    <property type="molecule type" value="Genomic_DNA"/>
</dbReference>
<comment type="catalytic activity">
    <reaction evidence="7">
        <text>a peptidoglycan chain = a peptidoglycan chain with N-acetyl-1,6-anhydromuramyl-[peptide] at the reducing end + a peptidoglycan chain with N-acetylglucosamine at the non-reducing end.</text>
        <dbReference type="EC" id="4.2.2.29"/>
    </reaction>
</comment>
<reference evidence="8 9" key="1">
    <citation type="submission" date="2024-10" db="EMBL/GenBank/DDBJ databases">
        <title>The Natural Products Discovery Center: Release of the First 8490 Sequenced Strains for Exploring Actinobacteria Biosynthetic Diversity.</title>
        <authorList>
            <person name="Kalkreuter E."/>
            <person name="Kautsar S.A."/>
            <person name="Yang D."/>
            <person name="Bader C.D."/>
            <person name="Teijaro C.N."/>
            <person name="Fluegel L."/>
            <person name="Davis C.M."/>
            <person name="Simpson J.R."/>
            <person name="Lauterbach L."/>
            <person name="Steele A.D."/>
            <person name="Gui C."/>
            <person name="Meng S."/>
            <person name="Li G."/>
            <person name="Viehrig K."/>
            <person name="Ye F."/>
            <person name="Su P."/>
            <person name="Kiefer A.F."/>
            <person name="Nichols A."/>
            <person name="Cepeda A.J."/>
            <person name="Yan W."/>
            <person name="Fan B."/>
            <person name="Jiang Y."/>
            <person name="Adhikari A."/>
            <person name="Zheng C.-J."/>
            <person name="Schuster L."/>
            <person name="Cowan T.M."/>
            <person name="Smanski M.J."/>
            <person name="Chevrette M.G."/>
            <person name="De Carvalho L.P.S."/>
            <person name="Shen B."/>
        </authorList>
    </citation>
    <scope>NUCLEOTIDE SEQUENCE [LARGE SCALE GENOMIC DNA]</scope>
    <source>
        <strain evidence="8 9">NPDC048229</strain>
    </source>
</reference>
<dbReference type="Pfam" id="PF02618">
    <property type="entry name" value="YceG"/>
    <property type="match status" value="1"/>
</dbReference>
<dbReference type="NCBIfam" id="TIGR00247">
    <property type="entry name" value="endolytic transglycosylase MltG"/>
    <property type="match status" value="1"/>
</dbReference>
<evidence type="ECO:0000256" key="2">
    <source>
        <dbReference type="ARBA" id="ARBA00022692"/>
    </source>
</evidence>
<feature type="site" description="Important for catalytic activity" evidence="7">
    <location>
        <position position="168"/>
    </location>
</feature>
<dbReference type="CDD" id="cd08010">
    <property type="entry name" value="MltG_like"/>
    <property type="match status" value="1"/>
</dbReference>
<evidence type="ECO:0000256" key="1">
    <source>
        <dbReference type="ARBA" id="ARBA00022475"/>
    </source>
</evidence>
<comment type="function">
    <text evidence="7">Functions as a peptidoglycan terminase that cleaves nascent peptidoglycan strands endolytically to terminate their elongation.</text>
</comment>
<dbReference type="InterPro" id="IPR003770">
    <property type="entry name" value="MLTG-like"/>
</dbReference>
<dbReference type="PANTHER" id="PTHR30518">
    <property type="entry name" value="ENDOLYTIC MUREIN TRANSGLYCOSYLASE"/>
    <property type="match status" value="1"/>
</dbReference>
<keyword evidence="9" id="KW-1185">Reference proteome</keyword>
<organism evidence="8 9">
    <name type="scientific">Streptomyces omiyaensis</name>
    <dbReference type="NCBI Taxonomy" id="68247"/>
    <lineage>
        <taxon>Bacteria</taxon>
        <taxon>Bacillati</taxon>
        <taxon>Actinomycetota</taxon>
        <taxon>Actinomycetes</taxon>
        <taxon>Kitasatosporales</taxon>
        <taxon>Streptomycetaceae</taxon>
        <taxon>Streptomyces</taxon>
    </lineage>
</organism>
<keyword evidence="1 7" id="KW-1003">Cell membrane</keyword>
<protein>
    <recommendedName>
        <fullName evidence="7">Endolytic murein transglycosylase</fullName>
        <ecNumber evidence="7">4.2.2.29</ecNumber>
    </recommendedName>
    <alternativeName>
        <fullName evidence="7">Peptidoglycan lytic transglycosylase</fullName>
    </alternativeName>
    <alternativeName>
        <fullName evidence="7">Peptidoglycan polymerization terminase</fullName>
    </alternativeName>
</protein>
<evidence type="ECO:0000313" key="8">
    <source>
        <dbReference type="EMBL" id="MFG3187918.1"/>
    </source>
</evidence>
<dbReference type="Proteomes" id="UP001604282">
    <property type="component" value="Unassembled WGS sequence"/>
</dbReference>
<dbReference type="RefSeq" id="WP_392009445.1">
    <property type="nucleotide sequence ID" value="NZ_JBIBSS010000004.1"/>
</dbReference>
<keyword evidence="6 7" id="KW-0961">Cell wall biogenesis/degradation</keyword>
<keyword evidence="3 7" id="KW-1133">Transmembrane helix</keyword>
<evidence type="ECO:0000256" key="7">
    <source>
        <dbReference type="HAMAP-Rule" id="MF_02065"/>
    </source>
</evidence>